<accession>A0A1M4T4N4</accession>
<dbReference type="SUPFAM" id="SSF50952">
    <property type="entry name" value="Soluble quinoprotein glucose dehydrogenase"/>
    <property type="match status" value="1"/>
</dbReference>
<dbReference type="EMBL" id="FQVK01000002">
    <property type="protein sequence ID" value="SHE39439.1"/>
    <property type="molecule type" value="Genomic_DNA"/>
</dbReference>
<name>A0A1M4T4N4_9RHOB</name>
<gene>
    <name evidence="2" type="ORF">SAMN05444279_10210</name>
</gene>
<reference evidence="2 3" key="1">
    <citation type="submission" date="2016-11" db="EMBL/GenBank/DDBJ databases">
        <authorList>
            <person name="Varghese N."/>
            <person name="Submissions S."/>
        </authorList>
    </citation>
    <scope>NUCLEOTIDE SEQUENCE [LARGE SCALE GENOMIC DNA]</scope>
    <source>
        <strain evidence="2 3">DSM 29341</strain>
    </source>
</reference>
<evidence type="ECO:0000259" key="1">
    <source>
        <dbReference type="Pfam" id="PF07995"/>
    </source>
</evidence>
<feature type="domain" description="Glucose/Sorbosone dehydrogenase" evidence="1">
    <location>
        <begin position="1"/>
        <end position="85"/>
    </location>
</feature>
<protein>
    <submittedName>
        <fullName evidence="2">Glucose / Sorbosone dehydrogenase</fullName>
    </submittedName>
</protein>
<dbReference type="Pfam" id="PF07995">
    <property type="entry name" value="GSDH"/>
    <property type="match status" value="1"/>
</dbReference>
<dbReference type="AlphaFoldDB" id="A0A1M4T4N4"/>
<keyword evidence="3" id="KW-1185">Reference proteome</keyword>
<dbReference type="InterPro" id="IPR011042">
    <property type="entry name" value="6-blade_b-propeller_TolB-like"/>
</dbReference>
<dbReference type="Proteomes" id="UP000325134">
    <property type="component" value="Unassembled WGS sequence"/>
</dbReference>
<dbReference type="InterPro" id="IPR012938">
    <property type="entry name" value="Glc/Sorbosone_DH"/>
</dbReference>
<proteinExistence type="predicted"/>
<evidence type="ECO:0000313" key="2">
    <source>
        <dbReference type="EMBL" id="SHE39439.1"/>
    </source>
</evidence>
<dbReference type="Gene3D" id="2.120.10.30">
    <property type="entry name" value="TolB, C-terminal domain"/>
    <property type="match status" value="1"/>
</dbReference>
<dbReference type="InterPro" id="IPR011041">
    <property type="entry name" value="Quinoprot_gluc/sorb_DH_b-prop"/>
</dbReference>
<evidence type="ECO:0000313" key="3">
    <source>
        <dbReference type="Proteomes" id="UP000325134"/>
    </source>
</evidence>
<organism evidence="2 3">
    <name type="scientific">Ruegeria intermedia</name>
    <dbReference type="NCBI Taxonomy" id="996115"/>
    <lineage>
        <taxon>Bacteria</taxon>
        <taxon>Pseudomonadati</taxon>
        <taxon>Pseudomonadota</taxon>
        <taxon>Alphaproteobacteria</taxon>
        <taxon>Rhodobacterales</taxon>
        <taxon>Roseobacteraceae</taxon>
        <taxon>Ruegeria</taxon>
    </lineage>
</organism>
<sequence length="92" mass="10445">MEQPRLYWDPSIAPSGLMVYSGRMFPEWRGDIFVGSLKFDYIARLSGNPLREVEQIKGPEIERVRDIVQAPDGAIWFISVGQGAVYRIARSS</sequence>